<dbReference type="RefSeq" id="WP_068904455.1">
    <property type="nucleotide sequence ID" value="NZ_JBHUIF010000029.1"/>
</dbReference>
<evidence type="ECO:0000313" key="2">
    <source>
        <dbReference type="EMBL" id="ODA31481.1"/>
    </source>
</evidence>
<gene>
    <name evidence="2" type="ORF">A8L45_16995</name>
</gene>
<comment type="caution">
    <text evidence="2">The sequence shown here is derived from an EMBL/GenBank/DDBJ whole genome shotgun (WGS) entry which is preliminary data.</text>
</comment>
<dbReference type="Pfam" id="PF12802">
    <property type="entry name" value="MarR_2"/>
    <property type="match status" value="1"/>
</dbReference>
<dbReference type="InterPro" id="IPR000835">
    <property type="entry name" value="HTH_MarR-typ"/>
</dbReference>
<feature type="domain" description="HTH marR-type" evidence="1">
    <location>
        <begin position="30"/>
        <end position="81"/>
    </location>
</feature>
<organism evidence="2 3">
    <name type="scientific">Veronia pacifica</name>
    <dbReference type="NCBI Taxonomy" id="1080227"/>
    <lineage>
        <taxon>Bacteria</taxon>
        <taxon>Pseudomonadati</taxon>
        <taxon>Pseudomonadota</taxon>
        <taxon>Gammaproteobacteria</taxon>
        <taxon>Vibrionales</taxon>
        <taxon>Vibrionaceae</taxon>
        <taxon>Veronia</taxon>
    </lineage>
</organism>
<dbReference type="OrthoDB" id="5827039at2"/>
<dbReference type="EMBL" id="LYBM01000035">
    <property type="protein sequence ID" value="ODA31481.1"/>
    <property type="molecule type" value="Genomic_DNA"/>
</dbReference>
<sequence length="95" mass="10864">MKNNPNTAPIAPRLSEIAREVPQQVNRVRLSKTQLRVLESIKRGETVTPYEIANRCEISTSFASTLLKRLFEKTYLVRRSESSRFGGLTYLYCLG</sequence>
<dbReference type="SUPFAM" id="SSF46785">
    <property type="entry name" value="Winged helix' DNA-binding domain"/>
    <property type="match status" value="1"/>
</dbReference>
<name>A0A1C3EE06_9GAMM</name>
<evidence type="ECO:0000259" key="1">
    <source>
        <dbReference type="Pfam" id="PF12802"/>
    </source>
</evidence>
<dbReference type="AlphaFoldDB" id="A0A1C3EE06"/>
<dbReference type="Proteomes" id="UP000094936">
    <property type="component" value="Unassembled WGS sequence"/>
</dbReference>
<dbReference type="InterPro" id="IPR036388">
    <property type="entry name" value="WH-like_DNA-bd_sf"/>
</dbReference>
<protein>
    <recommendedName>
        <fullName evidence="1">HTH marR-type domain-containing protein</fullName>
    </recommendedName>
</protein>
<evidence type="ECO:0000313" key="3">
    <source>
        <dbReference type="Proteomes" id="UP000094936"/>
    </source>
</evidence>
<proteinExistence type="predicted"/>
<dbReference type="InterPro" id="IPR036390">
    <property type="entry name" value="WH_DNA-bd_sf"/>
</dbReference>
<accession>A0A1C3EE06</accession>
<reference evidence="2 3" key="1">
    <citation type="submission" date="2016-05" db="EMBL/GenBank/DDBJ databases">
        <title>Genomic Taxonomy of the Vibrionaceae.</title>
        <authorList>
            <person name="Gomez-Gil B."/>
            <person name="Enciso-Ibarra J."/>
        </authorList>
    </citation>
    <scope>NUCLEOTIDE SEQUENCE [LARGE SCALE GENOMIC DNA]</scope>
    <source>
        <strain evidence="2 3">CAIM 1920</strain>
    </source>
</reference>
<dbReference type="GO" id="GO:0003700">
    <property type="term" value="F:DNA-binding transcription factor activity"/>
    <property type="evidence" value="ECO:0007669"/>
    <property type="project" value="InterPro"/>
</dbReference>
<keyword evidence="3" id="KW-1185">Reference proteome</keyword>
<dbReference type="Gene3D" id="1.10.10.10">
    <property type="entry name" value="Winged helix-like DNA-binding domain superfamily/Winged helix DNA-binding domain"/>
    <property type="match status" value="1"/>
</dbReference>